<protein>
    <submittedName>
        <fullName evidence="6">ABC transporter substrate-binding protein</fullName>
    </submittedName>
</protein>
<dbReference type="PROSITE" id="PS01037">
    <property type="entry name" value="SBP_BACTERIAL_1"/>
    <property type="match status" value="1"/>
</dbReference>
<gene>
    <name evidence="6" type="ORF">HMSLTHF_24350</name>
</gene>
<evidence type="ECO:0000256" key="2">
    <source>
        <dbReference type="ARBA" id="ARBA00008520"/>
    </source>
</evidence>
<evidence type="ECO:0000256" key="5">
    <source>
        <dbReference type="SAM" id="SignalP"/>
    </source>
</evidence>
<dbReference type="AlphaFoldDB" id="A0A6F8SXL7"/>
<feature type="signal peptide" evidence="5">
    <location>
        <begin position="1"/>
        <end position="20"/>
    </location>
</feature>
<evidence type="ECO:0000313" key="7">
    <source>
        <dbReference type="Proteomes" id="UP000503197"/>
    </source>
</evidence>
<reference evidence="6 7" key="1">
    <citation type="submission" date="2020-02" db="EMBL/GenBank/DDBJ databases">
        <title>Complete Genome Sequence of Halomonas meridiana strain BAA-801, Isolated from Deep Sea Thermal Vent.</title>
        <authorList>
            <person name="Takahashi Y."/>
            <person name="Takahashi H."/>
            <person name="Galipon J."/>
            <person name="Arakawa K."/>
        </authorList>
    </citation>
    <scope>NUCLEOTIDE SEQUENCE [LARGE SCALE GENOMIC DNA]</scope>
    <source>
        <strain evidence="6 7">Slthf1</strain>
    </source>
</reference>
<evidence type="ECO:0000256" key="1">
    <source>
        <dbReference type="ARBA" id="ARBA00004418"/>
    </source>
</evidence>
<dbReference type="RefSeq" id="WP_062375853.1">
    <property type="nucleotide sequence ID" value="NZ_AP022821.1"/>
</dbReference>
<dbReference type="Proteomes" id="UP000503197">
    <property type="component" value="Chromosome"/>
</dbReference>
<feature type="chain" id="PRO_5026181476" evidence="5">
    <location>
        <begin position="21"/>
        <end position="419"/>
    </location>
</feature>
<dbReference type="InterPro" id="IPR006061">
    <property type="entry name" value="SBP_1_CS"/>
</dbReference>
<evidence type="ECO:0000313" key="6">
    <source>
        <dbReference type="EMBL" id="BCA92660.1"/>
    </source>
</evidence>
<dbReference type="InterPro" id="IPR050490">
    <property type="entry name" value="Bact_solute-bd_prot1"/>
</dbReference>
<evidence type="ECO:0000256" key="3">
    <source>
        <dbReference type="ARBA" id="ARBA00022448"/>
    </source>
</evidence>
<name>A0A6F8SXL7_9GAMM</name>
<dbReference type="EMBL" id="AP022821">
    <property type="protein sequence ID" value="BCA92660.1"/>
    <property type="molecule type" value="Genomic_DNA"/>
</dbReference>
<dbReference type="PANTHER" id="PTHR43649">
    <property type="entry name" value="ARABINOSE-BINDING PROTEIN-RELATED"/>
    <property type="match status" value="1"/>
</dbReference>
<dbReference type="PANTHER" id="PTHR43649:SF30">
    <property type="entry name" value="ABC TRANSPORTER SUBSTRATE-BINDING PROTEIN"/>
    <property type="match status" value="1"/>
</dbReference>
<dbReference type="InterPro" id="IPR006059">
    <property type="entry name" value="SBP"/>
</dbReference>
<proteinExistence type="inferred from homology"/>
<comment type="subcellular location">
    <subcellularLocation>
        <location evidence="1">Periplasm</location>
    </subcellularLocation>
</comment>
<organism evidence="6 7">
    <name type="scientific">Vreelandella aquamarina</name>
    <dbReference type="NCBI Taxonomy" id="77097"/>
    <lineage>
        <taxon>Bacteria</taxon>
        <taxon>Pseudomonadati</taxon>
        <taxon>Pseudomonadota</taxon>
        <taxon>Gammaproteobacteria</taxon>
        <taxon>Oceanospirillales</taxon>
        <taxon>Halomonadaceae</taxon>
        <taxon>Vreelandella</taxon>
    </lineage>
</organism>
<dbReference type="GO" id="GO:0055085">
    <property type="term" value="P:transmembrane transport"/>
    <property type="evidence" value="ECO:0007669"/>
    <property type="project" value="InterPro"/>
</dbReference>
<dbReference type="GO" id="GO:0042597">
    <property type="term" value="C:periplasmic space"/>
    <property type="evidence" value="ECO:0007669"/>
    <property type="project" value="UniProtKB-SubCell"/>
</dbReference>
<accession>A0A6F8SXL7</accession>
<dbReference type="Gene3D" id="3.40.190.10">
    <property type="entry name" value="Periplasmic binding protein-like II"/>
    <property type="match status" value="2"/>
</dbReference>
<keyword evidence="3" id="KW-0813">Transport</keyword>
<comment type="similarity">
    <text evidence="2">Belongs to the bacterial solute-binding protein 1 family.</text>
</comment>
<keyword evidence="4 5" id="KW-0732">Signal</keyword>
<dbReference type="CDD" id="cd14748">
    <property type="entry name" value="PBP2_UgpB"/>
    <property type="match status" value="1"/>
</dbReference>
<evidence type="ECO:0000256" key="4">
    <source>
        <dbReference type="ARBA" id="ARBA00022729"/>
    </source>
</evidence>
<sequence length="419" mass="46534">MKRFAVFVLSGLCLTNASHASEKTDLVVQYAYGAIFDSAMTRLKNEFEASHPEIRIQYRAPYESYEDASQKVMREAIINRLPDITMQGINQVRPLVERNIAVDITPFIEQEDNLDEEGYYPAMLDLGRFDNGLYGLPFAISLPAVYYNVDLMEKAGWEGGELPQTWDKVLELAERINYLPESRQGIYYDWDISGNWLLQAPILSQGGQMASEDEQQVSFNDSSGEFALNLLSRMVLDGGMTNMGWDAANASFVVGNTGIVVTTIGRLESISNQVGDLFTLRTGPFPDVKPSGGLPAGGTTLVMLTKDAERQQAAWEFIKFATGSNGATIVVEETGYVPPNMHANTHDLQEFYAMHSNRSVMIGQLPLMLPMYSFPGGNALRITDVIKSHLESIVTGSRVHEPRAVLEDMAHEVQLLMPQ</sequence>
<dbReference type="SUPFAM" id="SSF53850">
    <property type="entry name" value="Periplasmic binding protein-like II"/>
    <property type="match status" value="1"/>
</dbReference>
<dbReference type="Pfam" id="PF13416">
    <property type="entry name" value="SBP_bac_8"/>
    <property type="match status" value="1"/>
</dbReference>